<feature type="transmembrane region" description="Helical" evidence="7">
    <location>
        <begin position="103"/>
        <end position="121"/>
    </location>
</feature>
<name>A0A1H7NHI4_9RHOB</name>
<dbReference type="PRINTS" id="PR01434">
    <property type="entry name" value="NADHDHGNASE5"/>
</dbReference>
<evidence type="ECO:0000256" key="7">
    <source>
        <dbReference type="SAM" id="Phobius"/>
    </source>
</evidence>
<evidence type="ECO:0000256" key="5">
    <source>
        <dbReference type="ARBA" id="ARBA00023136"/>
    </source>
</evidence>
<sequence>MIFLAFTILSPLLAGLTILVLRRASEALGLAGAALGLVGALGLLATAGSGDVQAVLTGLPDMPLRLIATPLTAVLALLVATVAGFVLTYATGYMAKDPEKPRFFGTLLLFVTAMQGLVLAGDWIMLLAAWEMIGFASYLLIGFWYRRDGVASAATRAFLYTRSADLGLYLGAFLLIGVAGTSEISATLATTGTPALIAGLLLLVAAMGKSAQVPLQDWLQRAMAGPTPVSALLHSATLVAAGAILLIRVAPMLPGGALLAIGIVGGVTAVVAGLIALAERDLKRLLAASTSSQYGLMLVAVGAGAPVAALLHLIAHAAIKSSLFLGAGVFQHDRDSTTMDAVAGAGRARPGIFAGFAIAALALAGIPPLAGFFSKDAIIAAALTSPSAAWLLPLTLAGTVLTGAYMGRALRVLWHGDPGAKPGTIPLMATGMAGLVALAVVLGATFGPLEQMLNAEMPEFGLAVPALGLAAALSGLALGWLVPVTGLLRGLLPWAERGFVVAGGMDALMVRPALAIAAGCERLERRLYDGVLALGRASLSLGQSARRADRDAIDAAIFGLVDRTVMLGARARRLQSGFIHRELAITTIGIAVIIVALFAAPYLV</sequence>
<feature type="transmembrane region" description="Helical" evidence="7">
    <location>
        <begin position="351"/>
        <end position="370"/>
    </location>
</feature>
<dbReference type="OrthoDB" id="9811798at2"/>
<feature type="transmembrane region" description="Helical" evidence="7">
    <location>
        <begin position="127"/>
        <end position="145"/>
    </location>
</feature>
<dbReference type="RefSeq" id="WP_092762727.1">
    <property type="nucleotide sequence ID" value="NZ_FNZQ01000004.1"/>
</dbReference>
<keyword evidence="4 7" id="KW-1133">Transmembrane helix</keyword>
<feature type="transmembrane region" description="Helical" evidence="7">
    <location>
        <begin position="67"/>
        <end position="91"/>
    </location>
</feature>
<proteinExistence type="predicted"/>
<feature type="domain" description="NADH:quinone oxidoreductase/Mrp antiporter transmembrane" evidence="8">
    <location>
        <begin position="120"/>
        <end position="402"/>
    </location>
</feature>
<feature type="transmembrane region" description="Helical" evidence="7">
    <location>
        <begin position="583"/>
        <end position="603"/>
    </location>
</feature>
<evidence type="ECO:0000313" key="11">
    <source>
        <dbReference type="Proteomes" id="UP000199283"/>
    </source>
</evidence>
<dbReference type="GO" id="GO:0003954">
    <property type="term" value="F:NADH dehydrogenase activity"/>
    <property type="evidence" value="ECO:0007669"/>
    <property type="project" value="TreeGrafter"/>
</dbReference>
<dbReference type="InterPro" id="IPR001516">
    <property type="entry name" value="Proton_antipo_N"/>
</dbReference>
<evidence type="ECO:0000259" key="8">
    <source>
        <dbReference type="Pfam" id="PF00361"/>
    </source>
</evidence>
<keyword evidence="3 6" id="KW-0812">Transmembrane</keyword>
<evidence type="ECO:0000259" key="9">
    <source>
        <dbReference type="Pfam" id="PF00662"/>
    </source>
</evidence>
<evidence type="ECO:0000256" key="1">
    <source>
        <dbReference type="ARBA" id="ARBA00002378"/>
    </source>
</evidence>
<feature type="transmembrane region" description="Helical" evidence="7">
    <location>
        <begin position="229"/>
        <end position="250"/>
    </location>
</feature>
<comment type="subcellular location">
    <subcellularLocation>
        <location evidence="2">Endomembrane system</location>
        <topology evidence="2">Multi-pass membrane protein</topology>
    </subcellularLocation>
    <subcellularLocation>
        <location evidence="6">Membrane</location>
        <topology evidence="6">Multi-pass membrane protein</topology>
    </subcellularLocation>
</comment>
<dbReference type="PANTHER" id="PTHR42829">
    <property type="entry name" value="NADH-UBIQUINONE OXIDOREDUCTASE CHAIN 5"/>
    <property type="match status" value="1"/>
</dbReference>
<feature type="transmembrane region" description="Helical" evidence="7">
    <location>
        <begin position="390"/>
        <end position="413"/>
    </location>
</feature>
<feature type="transmembrane region" description="Helical" evidence="7">
    <location>
        <begin position="309"/>
        <end position="330"/>
    </location>
</feature>
<dbReference type="EMBL" id="FNZQ01000004">
    <property type="protein sequence ID" value="SEL22976.1"/>
    <property type="molecule type" value="Genomic_DNA"/>
</dbReference>
<organism evidence="10 11">
    <name type="scientific">Jannaschia helgolandensis</name>
    <dbReference type="NCBI Taxonomy" id="188906"/>
    <lineage>
        <taxon>Bacteria</taxon>
        <taxon>Pseudomonadati</taxon>
        <taxon>Pseudomonadota</taxon>
        <taxon>Alphaproteobacteria</taxon>
        <taxon>Rhodobacterales</taxon>
        <taxon>Roseobacteraceae</taxon>
        <taxon>Jannaschia</taxon>
    </lineage>
</organism>
<gene>
    <name evidence="10" type="ORF">SAMN04488526_2190</name>
</gene>
<accession>A0A1H7NHI4</accession>
<feature type="transmembrane region" description="Helical" evidence="7">
    <location>
        <begin position="6"/>
        <end position="21"/>
    </location>
</feature>
<feature type="transmembrane region" description="Helical" evidence="7">
    <location>
        <begin position="466"/>
        <end position="488"/>
    </location>
</feature>
<comment type="function">
    <text evidence="1">NDH-1 shuttles electrons from NADH, via FMN and iron-sulfur (Fe-S) centers, to quinones in the respiratory chain. The immediate electron acceptor for the enzyme in this species is believed to be ubiquinone. Couples the redox reaction to proton translocation (for every two electrons transferred, four hydrogen ions are translocated across the cytoplasmic membrane), and thus conserves the redox energy in a proton gradient.</text>
</comment>
<feature type="transmembrane region" description="Helical" evidence="7">
    <location>
        <begin position="425"/>
        <end position="446"/>
    </location>
</feature>
<keyword evidence="11" id="KW-1185">Reference proteome</keyword>
<feature type="transmembrane region" description="Helical" evidence="7">
    <location>
        <begin position="184"/>
        <end position="208"/>
    </location>
</feature>
<dbReference type="AlphaFoldDB" id="A0A1H7NHI4"/>
<protein>
    <submittedName>
        <fullName evidence="10">NADH dehydrogenase subunit L</fullName>
    </submittedName>
</protein>
<dbReference type="GO" id="GO:0012505">
    <property type="term" value="C:endomembrane system"/>
    <property type="evidence" value="ECO:0007669"/>
    <property type="project" value="UniProtKB-SubCell"/>
</dbReference>
<feature type="transmembrane region" description="Helical" evidence="7">
    <location>
        <begin position="28"/>
        <end position="47"/>
    </location>
</feature>
<dbReference type="GO" id="GO:0015990">
    <property type="term" value="P:electron transport coupled proton transport"/>
    <property type="evidence" value="ECO:0007669"/>
    <property type="project" value="TreeGrafter"/>
</dbReference>
<evidence type="ECO:0000256" key="4">
    <source>
        <dbReference type="ARBA" id="ARBA00022989"/>
    </source>
</evidence>
<evidence type="ECO:0000256" key="2">
    <source>
        <dbReference type="ARBA" id="ARBA00004127"/>
    </source>
</evidence>
<dbReference type="InterPro" id="IPR001750">
    <property type="entry name" value="ND/Mrp_TM"/>
</dbReference>
<evidence type="ECO:0000256" key="3">
    <source>
        <dbReference type="ARBA" id="ARBA00022692"/>
    </source>
</evidence>
<feature type="transmembrane region" description="Helical" evidence="7">
    <location>
        <begin position="285"/>
        <end position="303"/>
    </location>
</feature>
<feature type="domain" description="NADH-Ubiquinone oxidoreductase (complex I) chain 5 N-terminal" evidence="9">
    <location>
        <begin position="62"/>
        <end position="104"/>
    </location>
</feature>
<evidence type="ECO:0000313" key="10">
    <source>
        <dbReference type="EMBL" id="SEL22976.1"/>
    </source>
</evidence>
<feature type="transmembrane region" description="Helical" evidence="7">
    <location>
        <begin position="256"/>
        <end position="278"/>
    </location>
</feature>
<dbReference type="PANTHER" id="PTHR42829:SF2">
    <property type="entry name" value="NADH-UBIQUINONE OXIDOREDUCTASE CHAIN 5"/>
    <property type="match status" value="1"/>
</dbReference>
<dbReference type="STRING" id="188906.SAMN04488526_2190"/>
<keyword evidence="5 7" id="KW-0472">Membrane</keyword>
<evidence type="ECO:0000256" key="6">
    <source>
        <dbReference type="RuleBase" id="RU000320"/>
    </source>
</evidence>
<feature type="transmembrane region" description="Helical" evidence="7">
    <location>
        <begin position="157"/>
        <end position="178"/>
    </location>
</feature>
<dbReference type="GO" id="GO:0042773">
    <property type="term" value="P:ATP synthesis coupled electron transport"/>
    <property type="evidence" value="ECO:0007669"/>
    <property type="project" value="InterPro"/>
</dbReference>
<dbReference type="InterPro" id="IPR003945">
    <property type="entry name" value="NU5C-like"/>
</dbReference>
<dbReference type="Pfam" id="PF00662">
    <property type="entry name" value="Proton_antipo_N"/>
    <property type="match status" value="1"/>
</dbReference>
<reference evidence="10 11" key="1">
    <citation type="submission" date="2016-10" db="EMBL/GenBank/DDBJ databases">
        <authorList>
            <person name="de Groot N.N."/>
        </authorList>
    </citation>
    <scope>NUCLEOTIDE SEQUENCE [LARGE SCALE GENOMIC DNA]</scope>
    <source>
        <strain evidence="10 11">DSM 14858</strain>
    </source>
</reference>
<dbReference type="Proteomes" id="UP000199283">
    <property type="component" value="Unassembled WGS sequence"/>
</dbReference>
<dbReference type="GO" id="GO:0016020">
    <property type="term" value="C:membrane"/>
    <property type="evidence" value="ECO:0007669"/>
    <property type="project" value="UniProtKB-SubCell"/>
</dbReference>
<dbReference type="Gene3D" id="1.20.5.2700">
    <property type="match status" value="1"/>
</dbReference>
<dbReference type="Pfam" id="PF00361">
    <property type="entry name" value="Proton_antipo_M"/>
    <property type="match status" value="1"/>
</dbReference>
<dbReference type="GO" id="GO:0008137">
    <property type="term" value="F:NADH dehydrogenase (ubiquinone) activity"/>
    <property type="evidence" value="ECO:0007669"/>
    <property type="project" value="InterPro"/>
</dbReference>